<evidence type="ECO:0000256" key="2">
    <source>
        <dbReference type="ARBA" id="ARBA00022801"/>
    </source>
</evidence>
<dbReference type="GO" id="GO:0009245">
    <property type="term" value="P:lipid A biosynthetic process"/>
    <property type="evidence" value="ECO:0007669"/>
    <property type="project" value="TreeGrafter"/>
</dbReference>
<dbReference type="EMBL" id="LZKG01000065">
    <property type="protein sequence ID" value="OBI30992.1"/>
    <property type="molecule type" value="Genomic_DNA"/>
</dbReference>
<dbReference type="InterPro" id="IPR016538">
    <property type="entry name" value="UCP008292"/>
</dbReference>
<dbReference type="GO" id="GO:0008758">
    <property type="term" value="F:UDP-2,3-diacylglucosamine hydrolase activity"/>
    <property type="evidence" value="ECO:0007669"/>
    <property type="project" value="TreeGrafter"/>
</dbReference>
<dbReference type="RefSeq" id="WP_064921766.1">
    <property type="nucleotide sequence ID" value="NZ_LZJK01000076.1"/>
</dbReference>
<keyword evidence="1" id="KW-0479">Metal-binding</keyword>
<dbReference type="InterPro" id="IPR029052">
    <property type="entry name" value="Metallo-depent_PP-like"/>
</dbReference>
<evidence type="ECO:0000313" key="5">
    <source>
        <dbReference type="Proteomes" id="UP000093943"/>
    </source>
</evidence>
<dbReference type="SUPFAM" id="SSF56300">
    <property type="entry name" value="Metallo-dependent phosphatases"/>
    <property type="match status" value="1"/>
</dbReference>
<evidence type="ECO:0000259" key="3">
    <source>
        <dbReference type="Pfam" id="PF00149"/>
    </source>
</evidence>
<dbReference type="PIRSF" id="PIRSF008292">
    <property type="entry name" value="UCP008292"/>
    <property type="match status" value="1"/>
</dbReference>
<comment type="caution">
    <text evidence="4">The sequence shown here is derived from an EMBL/GenBank/DDBJ whole genome shotgun (WGS) entry which is preliminary data.</text>
</comment>
<dbReference type="GO" id="GO:0016020">
    <property type="term" value="C:membrane"/>
    <property type="evidence" value="ECO:0007669"/>
    <property type="project" value="GOC"/>
</dbReference>
<dbReference type="OrthoDB" id="9783437at2"/>
<accession>A0A1A2Y0Z1</accession>
<name>A0A1A2Y0Z1_MYCSD</name>
<dbReference type="Proteomes" id="UP000093943">
    <property type="component" value="Unassembled WGS sequence"/>
</dbReference>
<sequence>MIRVAAVGDIHLGEDSRGTMRWHDLDDRADMLLLAGDLTRHGTATEGHVVADELTACPVPVVCVLGNHDYHQNQQDQITAVLRDAGVVVLEGETHTVEVANQRVGVAGVKGFGGGFAGRCATAFGEPEMKAFVAATKTASVALREGLRCLHTDYRIALLHYSPVADTLHGEPPEIYPFLGSCLLAEAIDDAGADLAVHGHAHAGTETGRTAGGVPVRNVAQPLIRAPYTVYHVNGTPTAAANAASAANIHAR</sequence>
<dbReference type="AlphaFoldDB" id="A0A1A2Y0Z1"/>
<organism evidence="4 5">
    <name type="scientific">Mycolicibacter sinensis (strain JDM601)</name>
    <name type="common">Mycobacterium sinense</name>
    <dbReference type="NCBI Taxonomy" id="875328"/>
    <lineage>
        <taxon>Bacteria</taxon>
        <taxon>Bacillati</taxon>
        <taxon>Actinomycetota</taxon>
        <taxon>Actinomycetes</taxon>
        <taxon>Mycobacteriales</taxon>
        <taxon>Mycobacteriaceae</taxon>
        <taxon>Mycolicibacter</taxon>
    </lineage>
</organism>
<dbReference type="Gene3D" id="3.60.21.10">
    <property type="match status" value="1"/>
</dbReference>
<dbReference type="Pfam" id="PF00149">
    <property type="entry name" value="Metallophos"/>
    <property type="match status" value="1"/>
</dbReference>
<dbReference type="GO" id="GO:0046872">
    <property type="term" value="F:metal ion binding"/>
    <property type="evidence" value="ECO:0007669"/>
    <property type="project" value="UniProtKB-KW"/>
</dbReference>
<gene>
    <name evidence="4" type="ORF">A5710_19635</name>
</gene>
<dbReference type="PANTHER" id="PTHR31302">
    <property type="entry name" value="TRANSMEMBRANE PROTEIN WITH METALLOPHOSPHOESTERASE DOMAIN-RELATED"/>
    <property type="match status" value="1"/>
</dbReference>
<dbReference type="PANTHER" id="PTHR31302:SF31">
    <property type="entry name" value="PHOSPHODIESTERASE YAEI"/>
    <property type="match status" value="1"/>
</dbReference>
<feature type="domain" description="Calcineurin-like phosphoesterase" evidence="3">
    <location>
        <begin position="2"/>
        <end position="203"/>
    </location>
</feature>
<reference evidence="5" key="1">
    <citation type="submission" date="2016-06" db="EMBL/GenBank/DDBJ databases">
        <authorList>
            <person name="Sutton G."/>
            <person name="Brinkac L."/>
            <person name="Sanka R."/>
            <person name="Adams M."/>
            <person name="Lau E."/>
            <person name="Sam S."/>
            <person name="Sreng N."/>
            <person name="Him V."/>
            <person name="Kerleguer A."/>
            <person name="Cheng S."/>
        </authorList>
    </citation>
    <scope>NUCLEOTIDE SEQUENCE [LARGE SCALE GENOMIC DNA]</scope>
    <source>
        <strain evidence="5">E1876</strain>
    </source>
</reference>
<protein>
    <submittedName>
        <fullName evidence="4">Metallophosphoesterase</fullName>
    </submittedName>
</protein>
<dbReference type="InterPro" id="IPR051158">
    <property type="entry name" value="Metallophosphoesterase_sf"/>
</dbReference>
<keyword evidence="2" id="KW-0378">Hydrolase</keyword>
<evidence type="ECO:0000256" key="1">
    <source>
        <dbReference type="ARBA" id="ARBA00022723"/>
    </source>
</evidence>
<dbReference type="InterPro" id="IPR004843">
    <property type="entry name" value="Calcineurin-like_PHP"/>
</dbReference>
<evidence type="ECO:0000313" key="4">
    <source>
        <dbReference type="EMBL" id="OBI30992.1"/>
    </source>
</evidence>
<proteinExistence type="predicted"/>